<evidence type="ECO:0000313" key="2">
    <source>
        <dbReference type="Proteomes" id="UP001066276"/>
    </source>
</evidence>
<keyword evidence="2" id="KW-1185">Reference proteome</keyword>
<organism evidence="1 2">
    <name type="scientific">Pleurodeles waltl</name>
    <name type="common">Iberian ribbed newt</name>
    <dbReference type="NCBI Taxonomy" id="8319"/>
    <lineage>
        <taxon>Eukaryota</taxon>
        <taxon>Metazoa</taxon>
        <taxon>Chordata</taxon>
        <taxon>Craniata</taxon>
        <taxon>Vertebrata</taxon>
        <taxon>Euteleostomi</taxon>
        <taxon>Amphibia</taxon>
        <taxon>Batrachia</taxon>
        <taxon>Caudata</taxon>
        <taxon>Salamandroidea</taxon>
        <taxon>Salamandridae</taxon>
        <taxon>Pleurodelinae</taxon>
        <taxon>Pleurodeles</taxon>
    </lineage>
</organism>
<evidence type="ECO:0000313" key="1">
    <source>
        <dbReference type="EMBL" id="KAJ1196203.1"/>
    </source>
</evidence>
<proteinExistence type="predicted"/>
<sequence>MGLLTSRSLGTTAAWGCLGFLGFGAPYKQICWNHSCMELLGLPGLWGSLLADLLELQLRKAACPSWLKISLDIVVRIGENRLAVGEQLGPR</sequence>
<gene>
    <name evidence="1" type="ORF">NDU88_000076</name>
</gene>
<accession>A0AAV7V453</accession>
<protein>
    <recommendedName>
        <fullName evidence="3">Secreted protein</fullName>
    </recommendedName>
</protein>
<comment type="caution">
    <text evidence="1">The sequence shown here is derived from an EMBL/GenBank/DDBJ whole genome shotgun (WGS) entry which is preliminary data.</text>
</comment>
<dbReference type="EMBL" id="JANPWB010000003">
    <property type="protein sequence ID" value="KAJ1196203.1"/>
    <property type="molecule type" value="Genomic_DNA"/>
</dbReference>
<name>A0AAV7V453_PLEWA</name>
<dbReference type="AlphaFoldDB" id="A0AAV7V453"/>
<evidence type="ECO:0008006" key="3">
    <source>
        <dbReference type="Google" id="ProtNLM"/>
    </source>
</evidence>
<reference evidence="1" key="1">
    <citation type="journal article" date="2022" name="bioRxiv">
        <title>Sequencing and chromosome-scale assembly of the giantPleurodeles waltlgenome.</title>
        <authorList>
            <person name="Brown T."/>
            <person name="Elewa A."/>
            <person name="Iarovenko S."/>
            <person name="Subramanian E."/>
            <person name="Araus A.J."/>
            <person name="Petzold A."/>
            <person name="Susuki M."/>
            <person name="Suzuki K.-i.T."/>
            <person name="Hayashi T."/>
            <person name="Toyoda A."/>
            <person name="Oliveira C."/>
            <person name="Osipova E."/>
            <person name="Leigh N.D."/>
            <person name="Simon A."/>
            <person name="Yun M.H."/>
        </authorList>
    </citation>
    <scope>NUCLEOTIDE SEQUENCE</scope>
    <source>
        <strain evidence="1">20211129_DDA</strain>
        <tissue evidence="1">Liver</tissue>
    </source>
</reference>
<dbReference type="Proteomes" id="UP001066276">
    <property type="component" value="Chromosome 2_1"/>
</dbReference>